<sequence>MQYDSTLGKNVFKFSGAGYYKSPPIYSGTRLDLTNKSFEVVLQFKATTTSQIQDIWETGNWSSRRIYGINNSINQYPSTYFQWFMDNGNYNRVLMNGVNPLAWDTVTITYIKNSGITVKSQYYNSTQTFPAYGFGMGTNLSIGGSYVSAEVGGAPFYFTGSLAKLKITEIK</sequence>
<keyword evidence="2" id="KW-1185">Reference proteome</keyword>
<organism evidence="1 2">
    <name type="scientific">Cronobacter phage vB_CsaM_GAP32</name>
    <dbReference type="NCBI Taxonomy" id="1141136"/>
    <lineage>
        <taxon>Viruses</taxon>
        <taxon>Duplodnaviria</taxon>
        <taxon>Heunggongvirae</taxon>
        <taxon>Uroviricota</taxon>
        <taxon>Caudoviricetes</taxon>
        <taxon>Mimasvirus</taxon>
        <taxon>Mimasvirus GAP32</taxon>
    </lineage>
</organism>
<dbReference type="OrthoDB" id="26901at10239"/>
<proteinExistence type="predicted"/>
<evidence type="ECO:0000313" key="2">
    <source>
        <dbReference type="Proteomes" id="UP000000457"/>
    </source>
</evidence>
<evidence type="ECO:0000313" key="1">
    <source>
        <dbReference type="EMBL" id="AFC21992.1"/>
    </source>
</evidence>
<dbReference type="Proteomes" id="UP000000457">
    <property type="component" value="Segment"/>
</dbReference>
<dbReference type="RefSeq" id="YP_006987647.1">
    <property type="nucleotide sequence ID" value="NC_019401.1"/>
</dbReference>
<dbReference type="KEGG" id="vg:13994283"/>
<name>K4F7V5_9CAUD</name>
<protein>
    <submittedName>
        <fullName evidence="1">Uncharacterized protein</fullName>
    </submittedName>
</protein>
<dbReference type="GeneID" id="13994283"/>
<gene>
    <name evidence="1" type="ORF">GAP32_531</name>
</gene>
<reference evidence="1 2" key="1">
    <citation type="journal article" date="2014" name="Virology">
        <title>Supersize me: Cronobacter sakazakii phage GAP32.</title>
        <authorList>
            <person name="Abbasifar R."/>
            <person name="Griffiths M.W."/>
            <person name="Sabour P.M."/>
            <person name="Ackermann H.-W."/>
            <person name="Vandersteegen K."/>
            <person name="Lavigne R."/>
            <person name="Noben J.-P."/>
            <person name="Villa A.A."/>
            <person name="Abbasifar A."/>
            <person name="Nash J.H.E."/>
            <person name="Kropinski A.M."/>
        </authorList>
    </citation>
    <scope>NUCLEOTIDE SEQUENCE [LARGE SCALE GENOMIC DNA]</scope>
    <source>
        <strain evidence="1">GAP-32</strain>
    </source>
</reference>
<accession>K4F7V5</accession>
<dbReference type="EMBL" id="JN882285">
    <property type="protein sequence ID" value="AFC21992.1"/>
    <property type="molecule type" value="Genomic_DNA"/>
</dbReference>